<dbReference type="InterPro" id="IPR013320">
    <property type="entry name" value="ConA-like_dom_sf"/>
</dbReference>
<keyword evidence="2" id="KW-1015">Disulfide bond</keyword>
<dbReference type="PANTHER" id="PTHR42535">
    <property type="entry name" value="OOKINETE PROTEIN, PUTATIVE-RELATED"/>
    <property type="match status" value="1"/>
</dbReference>
<dbReference type="Gene3D" id="2.60.120.200">
    <property type="match status" value="1"/>
</dbReference>
<feature type="domain" description="LamG-like jellyroll fold" evidence="4">
    <location>
        <begin position="95"/>
        <end position="219"/>
    </location>
</feature>
<keyword evidence="1 3" id="KW-0732">Signal</keyword>
<dbReference type="InterPro" id="IPR026444">
    <property type="entry name" value="Secre_tail"/>
</dbReference>
<reference evidence="5 6" key="1">
    <citation type="submission" date="2024-09" db="EMBL/GenBank/DDBJ databases">
        <authorList>
            <person name="Sun Q."/>
            <person name="Mori K."/>
        </authorList>
    </citation>
    <scope>NUCLEOTIDE SEQUENCE [LARGE SCALE GENOMIC DNA]</scope>
    <source>
        <strain evidence="5 6">CECT 8300</strain>
    </source>
</reference>
<evidence type="ECO:0000259" key="4">
    <source>
        <dbReference type="SMART" id="SM00560"/>
    </source>
</evidence>
<evidence type="ECO:0000313" key="5">
    <source>
        <dbReference type="EMBL" id="MFB9106398.1"/>
    </source>
</evidence>
<dbReference type="InterPro" id="IPR006558">
    <property type="entry name" value="LamG-like"/>
</dbReference>
<feature type="signal peptide" evidence="3">
    <location>
        <begin position="1"/>
        <end position="35"/>
    </location>
</feature>
<dbReference type="SMART" id="SM00560">
    <property type="entry name" value="LamGL"/>
    <property type="match status" value="1"/>
</dbReference>
<comment type="caution">
    <text evidence="5">The sequence shown here is derived from an EMBL/GenBank/DDBJ whole genome shotgun (WGS) entry which is preliminary data.</text>
</comment>
<dbReference type="NCBIfam" id="TIGR04183">
    <property type="entry name" value="Por_Secre_tail"/>
    <property type="match status" value="1"/>
</dbReference>
<protein>
    <submittedName>
        <fullName evidence="5">LamG-like jellyroll fold domain-containing protein</fullName>
    </submittedName>
</protein>
<evidence type="ECO:0000256" key="1">
    <source>
        <dbReference type="ARBA" id="ARBA00022729"/>
    </source>
</evidence>
<dbReference type="RefSeq" id="WP_290270304.1">
    <property type="nucleotide sequence ID" value="NZ_JAUFQP010000010.1"/>
</dbReference>
<dbReference type="Pfam" id="PF13385">
    <property type="entry name" value="Laminin_G_3"/>
    <property type="match status" value="1"/>
</dbReference>
<organism evidence="5 6">
    <name type="scientific">Algibacter miyuki</name>
    <dbReference type="NCBI Taxonomy" id="1306933"/>
    <lineage>
        <taxon>Bacteria</taxon>
        <taxon>Pseudomonadati</taxon>
        <taxon>Bacteroidota</taxon>
        <taxon>Flavobacteriia</taxon>
        <taxon>Flavobacteriales</taxon>
        <taxon>Flavobacteriaceae</taxon>
        <taxon>Algibacter</taxon>
    </lineage>
</organism>
<dbReference type="PANTHER" id="PTHR42535:SF2">
    <property type="entry name" value="CHROMOSOME UNDETERMINED SCAFFOLD_146, WHOLE GENOME SHOTGUN SEQUENCE"/>
    <property type="match status" value="1"/>
</dbReference>
<evidence type="ECO:0000256" key="3">
    <source>
        <dbReference type="SAM" id="SignalP"/>
    </source>
</evidence>
<keyword evidence="6" id="KW-1185">Reference proteome</keyword>
<name>A0ABV5H3E3_9FLAO</name>
<sequence length="899" mass="100085">MKNAHKSCWLKTSTMFLLTWYALTPALSLSSNSFGATSSELSTTNHNFSFSKDKLLQSDNEAMVLPGNSANNKFQLYFNGETAYTSEPTLINSWQETSLMVWINIADLSNGIQFIAGQNIFNLQLNADKSISAYANNQTITSNDILNNNQWYHIAATFNANTFNLYINGVLNASLINTSGSLDADTSYFILGKNQISDSQYFQGYMDELRVFNKALTSNELQKIIFQEIENNNGIVKGAVLPKDITDFNTETHISTPLSWNYLKRYYRMDSLNEIQLNDFSKELNTESATLHNVEILNQQTAPLPFVTNQSGSLENAINHPEHGIRGTDALAYNWSIVHIKHNDVYFSGSQAHLGLIIDEQNADLEPITFTVLDQAELNISWYLNLNGTIDLKDNSQLIQGEESTLNTSSLGEISTNKAISGDIYTYNYWSSPVGQTNNSTNNNTYKLPDVIKNINFLKSGYDGGTNAIADYWIWKCTNAYNSTNSIWQHIRSTGSIKAGEGFTMKGTTNDAAQNFKIKGKPNNGPIAIAIEAGNHYLVGNPYASTLDAKQFIIDNSSIGQNNGAITGTLYFKEHDSGSSHRSSAYDGGYATYSLAGGVPAAHKGNDNHAATSHDVTSETPGQYIPMSQAFFVVAETSGTIQFNNNQRAFHIEETHANDVAKTANFKIAAVEDERPKLRIGFNSVNQIHRQLLITEDPNASSGYDWGYDAKAIDSQIDDMYWLINDENYNIQSTNLIEESTKIPLGIHTQSEGENSISVDGFEYFPKDLNVYLHDKTLGVFHNLLDSNYTIHLAAGSYLDRFEITFTDSTTLSTDLYESTQIDMSFLNSENSIVIHNPSAIYIESVQMYNMLGQCVFKLQSQANKSNFSHNVENLHFGVYILKIKTNVGIFSKEILKSK</sequence>
<proteinExistence type="predicted"/>
<evidence type="ECO:0000313" key="6">
    <source>
        <dbReference type="Proteomes" id="UP001589590"/>
    </source>
</evidence>
<evidence type="ECO:0000256" key="2">
    <source>
        <dbReference type="ARBA" id="ARBA00023157"/>
    </source>
</evidence>
<accession>A0ABV5H3E3</accession>
<dbReference type="EMBL" id="JBHMFA010000017">
    <property type="protein sequence ID" value="MFB9106398.1"/>
    <property type="molecule type" value="Genomic_DNA"/>
</dbReference>
<feature type="chain" id="PRO_5047459211" evidence="3">
    <location>
        <begin position="36"/>
        <end position="899"/>
    </location>
</feature>
<dbReference type="Proteomes" id="UP001589590">
    <property type="component" value="Unassembled WGS sequence"/>
</dbReference>
<dbReference type="Pfam" id="PF18962">
    <property type="entry name" value="Por_Secre_tail"/>
    <property type="match status" value="1"/>
</dbReference>
<gene>
    <name evidence="5" type="ORF">ACFFU1_15940</name>
</gene>
<dbReference type="SUPFAM" id="SSF49899">
    <property type="entry name" value="Concanavalin A-like lectins/glucanases"/>
    <property type="match status" value="1"/>
</dbReference>